<evidence type="ECO:0000313" key="1">
    <source>
        <dbReference type="EMBL" id="MPC78783.1"/>
    </source>
</evidence>
<name>A0A5B7I910_PORTR</name>
<comment type="caution">
    <text evidence="1">The sequence shown here is derived from an EMBL/GenBank/DDBJ whole genome shotgun (WGS) entry which is preliminary data.</text>
</comment>
<dbReference type="AlphaFoldDB" id="A0A5B7I910"/>
<protein>
    <submittedName>
        <fullName evidence="1">Uncharacterized protein</fullName>
    </submittedName>
</protein>
<keyword evidence="2" id="KW-1185">Reference proteome</keyword>
<reference evidence="1 2" key="1">
    <citation type="submission" date="2019-05" db="EMBL/GenBank/DDBJ databases">
        <title>Another draft genome of Portunus trituberculatus and its Hox gene families provides insights of decapod evolution.</title>
        <authorList>
            <person name="Jeong J.-H."/>
            <person name="Song I."/>
            <person name="Kim S."/>
            <person name="Choi T."/>
            <person name="Kim D."/>
            <person name="Ryu S."/>
            <person name="Kim W."/>
        </authorList>
    </citation>
    <scope>NUCLEOTIDE SEQUENCE [LARGE SCALE GENOMIC DNA]</scope>
    <source>
        <tissue evidence="1">Muscle</tissue>
    </source>
</reference>
<sequence>MMKQKKKETILTLFMAVQLFIYLLWREHLGFLEARVKNATARLRCLHRTAAPRLPSAALRVAAHQVLVRL</sequence>
<accession>A0A5B7I910</accession>
<evidence type="ECO:0000313" key="2">
    <source>
        <dbReference type="Proteomes" id="UP000324222"/>
    </source>
</evidence>
<dbReference type="EMBL" id="VSRR010049329">
    <property type="protein sequence ID" value="MPC78783.1"/>
    <property type="molecule type" value="Genomic_DNA"/>
</dbReference>
<proteinExistence type="predicted"/>
<gene>
    <name evidence="1" type="ORF">E2C01_073281</name>
</gene>
<dbReference type="Proteomes" id="UP000324222">
    <property type="component" value="Unassembled WGS sequence"/>
</dbReference>
<organism evidence="1 2">
    <name type="scientific">Portunus trituberculatus</name>
    <name type="common">Swimming crab</name>
    <name type="synonym">Neptunus trituberculatus</name>
    <dbReference type="NCBI Taxonomy" id="210409"/>
    <lineage>
        <taxon>Eukaryota</taxon>
        <taxon>Metazoa</taxon>
        <taxon>Ecdysozoa</taxon>
        <taxon>Arthropoda</taxon>
        <taxon>Crustacea</taxon>
        <taxon>Multicrustacea</taxon>
        <taxon>Malacostraca</taxon>
        <taxon>Eumalacostraca</taxon>
        <taxon>Eucarida</taxon>
        <taxon>Decapoda</taxon>
        <taxon>Pleocyemata</taxon>
        <taxon>Brachyura</taxon>
        <taxon>Eubrachyura</taxon>
        <taxon>Portunoidea</taxon>
        <taxon>Portunidae</taxon>
        <taxon>Portuninae</taxon>
        <taxon>Portunus</taxon>
    </lineage>
</organism>